<evidence type="ECO:0000256" key="1">
    <source>
        <dbReference type="SAM" id="Phobius"/>
    </source>
</evidence>
<evidence type="ECO:0000313" key="2">
    <source>
        <dbReference type="EMBL" id="MPN20010.1"/>
    </source>
</evidence>
<keyword evidence="1" id="KW-1133">Transmembrane helix</keyword>
<dbReference type="EMBL" id="VSSQ01067663">
    <property type="protein sequence ID" value="MPN20010.1"/>
    <property type="molecule type" value="Genomic_DNA"/>
</dbReference>
<organism evidence="2">
    <name type="scientific">bioreactor metagenome</name>
    <dbReference type="NCBI Taxonomy" id="1076179"/>
    <lineage>
        <taxon>unclassified sequences</taxon>
        <taxon>metagenomes</taxon>
        <taxon>ecological metagenomes</taxon>
    </lineage>
</organism>
<gene>
    <name evidence="2" type="ORF">SDC9_167386</name>
</gene>
<feature type="transmembrane region" description="Helical" evidence="1">
    <location>
        <begin position="12"/>
        <end position="29"/>
    </location>
</feature>
<protein>
    <submittedName>
        <fullName evidence="2">Uncharacterized protein</fullName>
    </submittedName>
</protein>
<keyword evidence="1" id="KW-0812">Transmembrane</keyword>
<proteinExistence type="predicted"/>
<name>A0A645G285_9ZZZZ</name>
<keyword evidence="1" id="KW-0472">Membrane</keyword>
<accession>A0A645G285</accession>
<feature type="transmembrane region" description="Helical" evidence="1">
    <location>
        <begin position="49"/>
        <end position="72"/>
    </location>
</feature>
<reference evidence="2" key="1">
    <citation type="submission" date="2019-08" db="EMBL/GenBank/DDBJ databases">
        <authorList>
            <person name="Kucharzyk K."/>
            <person name="Murdoch R.W."/>
            <person name="Higgins S."/>
            <person name="Loffler F."/>
        </authorList>
    </citation>
    <scope>NUCLEOTIDE SEQUENCE</scope>
</reference>
<comment type="caution">
    <text evidence="2">The sequence shown here is derived from an EMBL/GenBank/DDBJ whole genome shotgun (WGS) entry which is preliminary data.</text>
</comment>
<dbReference type="AlphaFoldDB" id="A0A645G285"/>
<sequence>MKKFLRLLKHVIPHLTIMFGGMFVVFYVIDTMNKAMEFLTSDLSKKCILVLALLSIATAAILIHQTRWIALLRSKKKTTPPK</sequence>